<dbReference type="PANTHER" id="PTHR43899:SF13">
    <property type="entry name" value="RH59310P"/>
    <property type="match status" value="1"/>
</dbReference>
<dbReference type="PANTHER" id="PTHR43899">
    <property type="entry name" value="RH59310P"/>
    <property type="match status" value="1"/>
</dbReference>
<evidence type="ECO:0000256" key="2">
    <source>
        <dbReference type="ARBA" id="ARBA00022857"/>
    </source>
</evidence>
<dbReference type="STRING" id="94643.A0A2A9MFQ5"/>
<dbReference type="RefSeq" id="XP_029221337.1">
    <property type="nucleotide sequence ID" value="XM_029362372.1"/>
</dbReference>
<dbReference type="PRINTS" id="PR00080">
    <property type="entry name" value="SDRFAMILY"/>
</dbReference>
<dbReference type="InterPro" id="IPR051019">
    <property type="entry name" value="VLCFA-Steroid_DH"/>
</dbReference>
<keyword evidence="3" id="KW-0560">Oxidoreductase</keyword>
<dbReference type="Pfam" id="PF00106">
    <property type="entry name" value="adh_short"/>
    <property type="match status" value="1"/>
</dbReference>
<comment type="caution">
    <text evidence="6">The sequence shown here is derived from an EMBL/GenBank/DDBJ whole genome shotgun (WGS) entry which is preliminary data.</text>
</comment>
<dbReference type="CDD" id="cd05356">
    <property type="entry name" value="17beta-HSD1_like_SDR_c"/>
    <property type="match status" value="1"/>
</dbReference>
<evidence type="ECO:0000256" key="3">
    <source>
        <dbReference type="ARBA" id="ARBA00023002"/>
    </source>
</evidence>
<dbReference type="PRINTS" id="PR00081">
    <property type="entry name" value="GDHRDH"/>
</dbReference>
<evidence type="ECO:0000256" key="5">
    <source>
        <dbReference type="SAM" id="MobiDB-lite"/>
    </source>
</evidence>
<reference evidence="6 7" key="1">
    <citation type="submission" date="2017-09" db="EMBL/GenBank/DDBJ databases">
        <title>Genome sequencing of Besnoitia besnoiti strain Bb-Ger1.</title>
        <authorList>
            <person name="Schares G."/>
            <person name="Venepally P."/>
            <person name="Lorenzi H.A."/>
        </authorList>
    </citation>
    <scope>NUCLEOTIDE SEQUENCE [LARGE SCALE GENOMIC DNA]</scope>
    <source>
        <strain evidence="6 7">Bb-Ger1</strain>
    </source>
</reference>
<dbReference type="EMBL" id="NWUJ01000002">
    <property type="protein sequence ID" value="PFH37328.1"/>
    <property type="molecule type" value="Genomic_DNA"/>
</dbReference>
<dbReference type="Proteomes" id="UP000224006">
    <property type="component" value="Chromosome II"/>
</dbReference>
<evidence type="ECO:0000313" key="6">
    <source>
        <dbReference type="EMBL" id="PFH37328.1"/>
    </source>
</evidence>
<keyword evidence="7" id="KW-1185">Reference proteome</keyword>
<protein>
    <submittedName>
        <fullName evidence="6">Putative 3-ketoacyl-CoA reductase</fullName>
    </submittedName>
</protein>
<evidence type="ECO:0000256" key="4">
    <source>
        <dbReference type="RuleBase" id="RU000363"/>
    </source>
</evidence>
<dbReference type="AlphaFoldDB" id="A0A2A9MFQ5"/>
<dbReference type="VEuPathDB" id="ToxoDB:BESB_037860"/>
<accession>A0A2A9MFQ5</accession>
<dbReference type="SUPFAM" id="SSF51735">
    <property type="entry name" value="NAD(P)-binding Rossmann-fold domains"/>
    <property type="match status" value="1"/>
</dbReference>
<feature type="compositionally biased region" description="Basic and acidic residues" evidence="5">
    <location>
        <begin position="332"/>
        <end position="348"/>
    </location>
</feature>
<dbReference type="InterPro" id="IPR002347">
    <property type="entry name" value="SDR_fam"/>
</dbReference>
<organism evidence="6 7">
    <name type="scientific">Besnoitia besnoiti</name>
    <name type="common">Apicomplexan protozoan</name>
    <dbReference type="NCBI Taxonomy" id="94643"/>
    <lineage>
        <taxon>Eukaryota</taxon>
        <taxon>Sar</taxon>
        <taxon>Alveolata</taxon>
        <taxon>Apicomplexa</taxon>
        <taxon>Conoidasida</taxon>
        <taxon>Coccidia</taxon>
        <taxon>Eucoccidiorida</taxon>
        <taxon>Eimeriorina</taxon>
        <taxon>Sarcocystidae</taxon>
        <taxon>Besnoitia</taxon>
    </lineage>
</organism>
<dbReference type="GeneID" id="40308767"/>
<dbReference type="FunFam" id="3.40.50.720:FF:000137">
    <property type="entry name" value="Hydroxysteroid (17-beta) dehydrogenase 3"/>
    <property type="match status" value="1"/>
</dbReference>
<proteinExistence type="inferred from homology"/>
<comment type="similarity">
    <text evidence="1 4">Belongs to the short-chain dehydrogenases/reductases (SDR) family.</text>
</comment>
<name>A0A2A9MFQ5_BESBE</name>
<evidence type="ECO:0000313" key="7">
    <source>
        <dbReference type="Proteomes" id="UP000224006"/>
    </source>
</evidence>
<dbReference type="InterPro" id="IPR036291">
    <property type="entry name" value="NAD(P)-bd_dom_sf"/>
</dbReference>
<dbReference type="Gene3D" id="3.40.50.720">
    <property type="entry name" value="NAD(P)-binding Rossmann-like Domain"/>
    <property type="match status" value="1"/>
</dbReference>
<dbReference type="GO" id="GO:0016491">
    <property type="term" value="F:oxidoreductase activity"/>
    <property type="evidence" value="ECO:0007669"/>
    <property type="project" value="UniProtKB-KW"/>
</dbReference>
<sequence>MGLFCCECAKALNSRLQAVVGECPVVHLTVTVLGMLFLLRKTLCLTYRLVKTLCSRKFDLRRCGEYAVVTGATDGIGKALAVALAKKGFKIFLISRNPERLAQTELELHAAVPSLKGVKSLAVDFSQGTTESLFAQLDAALKGLDIGVLVNNVGVSYPHAMFYNELDLQTLDQLISVNVRSTLVTTRVVYPGMAERRRGAIICVGSGASEIASDPLYCAYSATKAAAESFCRSLQPECASKNILVQCHVPLLVTTKLSKMRQASMTTPSTETYAKHAVAVIENGRFDGPTTISPYWVHRSIICLSNAIPSKLWEAFYLPRCLSIRRRALKKKEQQVRRKSREETREVRSTPQQRPTGVCGGWASKLGDLHELARRRVEPEEPPPLAHAKSCTCAGCCPAGRGQEGTVKSVCEKKFLGKIHSFRRHPAMM</sequence>
<evidence type="ECO:0000256" key="1">
    <source>
        <dbReference type="ARBA" id="ARBA00006484"/>
    </source>
</evidence>
<gene>
    <name evidence="6" type="ORF">BESB_037860</name>
</gene>
<dbReference type="OrthoDB" id="1393670at2759"/>
<feature type="region of interest" description="Disordered" evidence="5">
    <location>
        <begin position="332"/>
        <end position="358"/>
    </location>
</feature>
<keyword evidence="2" id="KW-0521">NADP</keyword>
<dbReference type="KEGG" id="bbes:BESB_037860"/>